<comment type="subcellular location">
    <subcellularLocation>
        <location evidence="1">Nucleus</location>
    </subcellularLocation>
</comment>
<dbReference type="Ensembl" id="ENSOKIT00005068382.1">
    <property type="protein sequence ID" value="ENSOKIP00005064336.1"/>
    <property type="gene ID" value="ENSOKIG00005027561.1"/>
</dbReference>
<evidence type="ECO:0000313" key="16">
    <source>
        <dbReference type="Ensembl" id="ENSOKIP00005064336.1"/>
    </source>
</evidence>
<name>A0A8C7MLV8_ONCKI</name>
<feature type="compositionally biased region" description="Basic and acidic residues" evidence="13">
    <location>
        <begin position="1"/>
        <end position="13"/>
    </location>
</feature>
<dbReference type="InterPro" id="IPR036236">
    <property type="entry name" value="Znf_C2H2_sf"/>
</dbReference>
<dbReference type="GO" id="GO:0005634">
    <property type="term" value="C:nucleus"/>
    <property type="evidence" value="ECO:0007669"/>
    <property type="project" value="UniProtKB-SubCell"/>
</dbReference>
<dbReference type="GO" id="GO:0000978">
    <property type="term" value="F:RNA polymerase II cis-regulatory region sequence-specific DNA binding"/>
    <property type="evidence" value="ECO:0007669"/>
    <property type="project" value="TreeGrafter"/>
</dbReference>
<keyword evidence="5" id="KW-0949">S-adenosyl-L-methionine</keyword>
<proteinExistence type="inferred from homology"/>
<keyword evidence="17" id="KW-1185">Reference proteome</keyword>
<evidence type="ECO:0000256" key="12">
    <source>
        <dbReference type="PROSITE-ProRule" id="PRU00042"/>
    </source>
</evidence>
<feature type="compositionally biased region" description="Basic and acidic residues" evidence="13">
    <location>
        <begin position="240"/>
        <end position="310"/>
    </location>
</feature>
<dbReference type="Proteomes" id="UP000694557">
    <property type="component" value="Unassembled WGS sequence"/>
</dbReference>
<keyword evidence="9" id="KW-0862">Zinc</keyword>
<dbReference type="SMART" id="SM00355">
    <property type="entry name" value="ZnF_C2H2"/>
    <property type="match status" value="7"/>
</dbReference>
<evidence type="ECO:0000259" key="15">
    <source>
        <dbReference type="PROSITE" id="PS50280"/>
    </source>
</evidence>
<feature type="compositionally biased region" description="Basic residues" evidence="13">
    <location>
        <begin position="618"/>
        <end position="630"/>
    </location>
</feature>
<feature type="region of interest" description="Disordered" evidence="13">
    <location>
        <begin position="593"/>
        <end position="630"/>
    </location>
</feature>
<evidence type="ECO:0000256" key="2">
    <source>
        <dbReference type="ARBA" id="ARBA00006991"/>
    </source>
</evidence>
<evidence type="ECO:0000313" key="17">
    <source>
        <dbReference type="Proteomes" id="UP000694557"/>
    </source>
</evidence>
<dbReference type="PANTHER" id="PTHR24390">
    <property type="entry name" value="ZINC FINGER PROTEIN"/>
    <property type="match status" value="1"/>
</dbReference>
<keyword evidence="6" id="KW-0479">Metal-binding</keyword>
<dbReference type="FunFam" id="3.30.160.60:FF:001954">
    <property type="entry name" value="Zinc finger protein 787"/>
    <property type="match status" value="3"/>
</dbReference>
<evidence type="ECO:0000256" key="5">
    <source>
        <dbReference type="ARBA" id="ARBA00022691"/>
    </source>
</evidence>
<feature type="domain" description="C2H2-type" evidence="14">
    <location>
        <begin position="713"/>
        <end position="740"/>
    </location>
</feature>
<dbReference type="Pfam" id="PF21549">
    <property type="entry name" value="PRDM2_PR"/>
    <property type="match status" value="1"/>
</dbReference>
<evidence type="ECO:0000256" key="1">
    <source>
        <dbReference type="ARBA" id="ARBA00004123"/>
    </source>
</evidence>
<comment type="similarity">
    <text evidence="2">Belongs to the krueppel C2H2-type zinc-finger protein family.</text>
</comment>
<evidence type="ECO:0000256" key="11">
    <source>
        <dbReference type="ARBA" id="ARBA00023242"/>
    </source>
</evidence>
<feature type="compositionally biased region" description="Low complexity" evidence="13">
    <location>
        <begin position="180"/>
        <end position="200"/>
    </location>
</feature>
<dbReference type="GO" id="GO:0006357">
    <property type="term" value="P:regulation of transcription by RNA polymerase II"/>
    <property type="evidence" value="ECO:0007669"/>
    <property type="project" value="TreeGrafter"/>
</dbReference>
<keyword evidence="10" id="KW-0238">DNA-binding</keyword>
<evidence type="ECO:0000256" key="4">
    <source>
        <dbReference type="ARBA" id="ARBA00022679"/>
    </source>
</evidence>
<keyword evidence="4" id="KW-0808">Transferase</keyword>
<evidence type="ECO:0000256" key="10">
    <source>
        <dbReference type="ARBA" id="ARBA00023125"/>
    </source>
</evidence>
<dbReference type="Gene3D" id="2.170.270.10">
    <property type="entry name" value="SET domain"/>
    <property type="match status" value="1"/>
</dbReference>
<evidence type="ECO:0000259" key="14">
    <source>
        <dbReference type="PROSITE" id="PS50157"/>
    </source>
</evidence>
<evidence type="ECO:0000256" key="13">
    <source>
        <dbReference type="SAM" id="MobiDB-lite"/>
    </source>
</evidence>
<feature type="region of interest" description="Disordered" evidence="13">
    <location>
        <begin position="230"/>
        <end position="336"/>
    </location>
</feature>
<dbReference type="InterPro" id="IPR044417">
    <property type="entry name" value="PRDM7_9_PR-SET"/>
</dbReference>
<feature type="compositionally biased region" description="Low complexity" evidence="13">
    <location>
        <begin position="314"/>
        <end position="330"/>
    </location>
</feature>
<evidence type="ECO:0000256" key="9">
    <source>
        <dbReference type="ARBA" id="ARBA00022833"/>
    </source>
</evidence>
<dbReference type="GO" id="GO:0032259">
    <property type="term" value="P:methylation"/>
    <property type="evidence" value="ECO:0007669"/>
    <property type="project" value="UniProtKB-KW"/>
</dbReference>
<accession>A0A8C7MLV8</accession>
<protein>
    <recommendedName>
        <fullName evidence="18">Histone-lysine N-methyltransferase PRDM9-like</fullName>
    </recommendedName>
</protein>
<reference evidence="16" key="1">
    <citation type="submission" date="2025-08" db="UniProtKB">
        <authorList>
            <consortium name="Ensembl"/>
        </authorList>
    </citation>
    <scope>IDENTIFICATION</scope>
</reference>
<feature type="compositionally biased region" description="Polar residues" evidence="13">
    <location>
        <begin position="605"/>
        <end position="615"/>
    </location>
</feature>
<dbReference type="CDD" id="cd19193">
    <property type="entry name" value="PR-SET_PRDM7_9"/>
    <property type="match status" value="1"/>
</dbReference>
<dbReference type="SUPFAM" id="SSF57667">
    <property type="entry name" value="beta-beta-alpha zinc fingers"/>
    <property type="match status" value="3"/>
</dbReference>
<dbReference type="PROSITE" id="PS50157">
    <property type="entry name" value="ZINC_FINGER_C2H2_2"/>
    <property type="match status" value="7"/>
</dbReference>
<dbReference type="SUPFAM" id="SSF82199">
    <property type="entry name" value="SET domain"/>
    <property type="match status" value="1"/>
</dbReference>
<evidence type="ECO:0000256" key="8">
    <source>
        <dbReference type="ARBA" id="ARBA00022771"/>
    </source>
</evidence>
<feature type="compositionally biased region" description="Basic and acidic residues" evidence="13">
    <location>
        <begin position="27"/>
        <end position="43"/>
    </location>
</feature>
<feature type="domain" description="C2H2-type" evidence="14">
    <location>
        <begin position="657"/>
        <end position="684"/>
    </location>
</feature>
<dbReference type="FunFam" id="3.30.160.60:FF:000690">
    <property type="entry name" value="Zinc finger protein 354C"/>
    <property type="match status" value="2"/>
</dbReference>
<organism evidence="16 17">
    <name type="scientific">Oncorhynchus kisutch</name>
    <name type="common">Coho salmon</name>
    <name type="synonym">Salmo kisutch</name>
    <dbReference type="NCBI Taxonomy" id="8019"/>
    <lineage>
        <taxon>Eukaryota</taxon>
        <taxon>Metazoa</taxon>
        <taxon>Chordata</taxon>
        <taxon>Craniata</taxon>
        <taxon>Vertebrata</taxon>
        <taxon>Euteleostomi</taxon>
        <taxon>Actinopterygii</taxon>
        <taxon>Neopterygii</taxon>
        <taxon>Teleostei</taxon>
        <taxon>Protacanthopterygii</taxon>
        <taxon>Salmoniformes</taxon>
        <taxon>Salmonidae</taxon>
        <taxon>Salmoninae</taxon>
        <taxon>Oncorhynchus</taxon>
    </lineage>
</organism>
<dbReference type="PROSITE" id="PS50280">
    <property type="entry name" value="SET"/>
    <property type="match status" value="1"/>
</dbReference>
<feature type="domain" description="C2H2-type" evidence="14">
    <location>
        <begin position="560"/>
        <end position="588"/>
    </location>
</feature>
<evidence type="ECO:0000256" key="3">
    <source>
        <dbReference type="ARBA" id="ARBA00022603"/>
    </source>
</evidence>
<feature type="domain" description="C2H2-type" evidence="14">
    <location>
        <begin position="629"/>
        <end position="656"/>
    </location>
</feature>
<feature type="compositionally biased region" description="Polar residues" evidence="13">
    <location>
        <begin position="44"/>
        <end position="140"/>
    </location>
</feature>
<dbReference type="PANTHER" id="PTHR24390:SF260">
    <property type="entry name" value="ZINC FINGER PROTEIN 383-RELATED"/>
    <property type="match status" value="1"/>
</dbReference>
<dbReference type="InterPro" id="IPR013087">
    <property type="entry name" value="Znf_C2H2_type"/>
</dbReference>
<evidence type="ECO:0000256" key="6">
    <source>
        <dbReference type="ARBA" id="ARBA00022723"/>
    </source>
</evidence>
<dbReference type="GeneTree" id="ENSGT00940000158211"/>
<keyword evidence="3" id="KW-0489">Methyltransferase</keyword>
<feature type="domain" description="C2H2-type" evidence="14">
    <location>
        <begin position="769"/>
        <end position="796"/>
    </location>
</feature>
<sequence>MMHGREGKERECRSPPQGPSDTVEEEWTPHLERKYQGKRENKSRTPSTASTSKPPQPRTPTASTSKPPQFRTPTASTSKPPQSRTPSTASTSKPPQFRTPSTASTSKPPQSRTSSIETTSKPSQSITTETSLTTGSNISPATSASTKTLNTATLTPTDSQTLTSTPTRTKRSDTTATPKTSTSSEVTSATSTATQVTTRSDPSTPARPQLSRGPVVTRIYTWMWTDWCSHKMGRKPSRQPHLDELTGEREGEARESRDETERKKEKERAREEEKQELLNEERDGEKERASKGGLESEWKSGGEEESEGKMEWTSGGQEESGSEGESTPSSSHRDPVCVSEQMKRAWLKQVNLCSRARVSYTEEEELRDEDYLFCEECKSFFIEECELHGPPLFIPDTPAPLGAPDRARLTLPLGLEVRTSAIPGAGLGVFNHRHSVTQGTHYGPYEGELTDTELAMESGYSWVIYKSKQSDEYIDAKRETHSNWMRYVNCARNEEEQNLVAFQYRGGILYRCCKPIAVGEELLVWYGEEYARDLGIVFDFLWDRKSSARGVNESSQSRIFSCSGCPFSFTAQIYLYKHTKRCHREEYVRLPRSGGIRSETLAPPSGSQQCSTTPDRTQKHRNTGKQRPHHCSQCEKSFHRSGDLKVHQRTHTGERPYHCSQCGKRFSVSGNLKTHQRIHTGERLYHCSQCEKSFHRSVDLNVHQRTHTGERPYHCSQCGKSFSVSGNLKTHQRIHTGERLYHCSQCEKSFHRSVDLNVHQRTHTGERPYHCSQCGKSFSVSGNLKKHQRIHTREAVSLSSVGRVTVRKLKKRTHT</sequence>
<dbReference type="GO" id="GO:0003700">
    <property type="term" value="F:DNA-binding transcription factor activity"/>
    <property type="evidence" value="ECO:0007669"/>
    <property type="project" value="TreeGrafter"/>
</dbReference>
<evidence type="ECO:0000256" key="7">
    <source>
        <dbReference type="ARBA" id="ARBA00022737"/>
    </source>
</evidence>
<feature type="domain" description="C2H2-type" evidence="14">
    <location>
        <begin position="685"/>
        <end position="712"/>
    </location>
</feature>
<keyword evidence="7" id="KW-0677">Repeat</keyword>
<dbReference type="GO" id="GO:0042054">
    <property type="term" value="F:histone methyltransferase activity"/>
    <property type="evidence" value="ECO:0007669"/>
    <property type="project" value="InterPro"/>
</dbReference>
<dbReference type="FunFam" id="3.30.160.60:FF:000512">
    <property type="entry name" value="zinc finger protein 197 isoform X1"/>
    <property type="match status" value="1"/>
</dbReference>
<dbReference type="Pfam" id="PF00096">
    <property type="entry name" value="zf-C2H2"/>
    <property type="match status" value="6"/>
</dbReference>
<dbReference type="GO" id="GO:0008270">
    <property type="term" value="F:zinc ion binding"/>
    <property type="evidence" value="ECO:0007669"/>
    <property type="project" value="UniProtKB-KW"/>
</dbReference>
<dbReference type="PROSITE" id="PS00028">
    <property type="entry name" value="ZINC_FINGER_C2H2_1"/>
    <property type="match status" value="7"/>
</dbReference>
<evidence type="ECO:0008006" key="18">
    <source>
        <dbReference type="Google" id="ProtNLM"/>
    </source>
</evidence>
<dbReference type="AlphaFoldDB" id="A0A8C7MLV8"/>
<dbReference type="InterPro" id="IPR046341">
    <property type="entry name" value="SET_dom_sf"/>
</dbReference>
<dbReference type="Gene3D" id="3.30.160.60">
    <property type="entry name" value="Classic Zinc Finger"/>
    <property type="match status" value="6"/>
</dbReference>
<feature type="domain" description="C2H2-type" evidence="14">
    <location>
        <begin position="741"/>
        <end position="768"/>
    </location>
</feature>
<feature type="compositionally biased region" description="Low complexity" evidence="13">
    <location>
        <begin position="141"/>
        <end position="159"/>
    </location>
</feature>
<feature type="domain" description="SET" evidence="15">
    <location>
        <begin position="413"/>
        <end position="527"/>
    </location>
</feature>
<reference evidence="16" key="2">
    <citation type="submission" date="2025-09" db="UniProtKB">
        <authorList>
            <consortium name="Ensembl"/>
        </authorList>
    </citation>
    <scope>IDENTIFICATION</scope>
</reference>
<keyword evidence="11" id="KW-0539">Nucleus</keyword>
<feature type="region of interest" description="Disordered" evidence="13">
    <location>
        <begin position="1"/>
        <end position="215"/>
    </location>
</feature>
<dbReference type="InterPro" id="IPR001214">
    <property type="entry name" value="SET_dom"/>
</dbReference>
<keyword evidence="8 12" id="KW-0863">Zinc-finger</keyword>